<protein>
    <submittedName>
        <fullName evidence="1">Uncharacterized protein</fullName>
    </submittedName>
</protein>
<organism evidence="1">
    <name type="scientific">Kitasatospora sp. CMC57</name>
    <dbReference type="NCBI Taxonomy" id="3231513"/>
    <lineage>
        <taxon>Bacteria</taxon>
        <taxon>Bacillati</taxon>
        <taxon>Actinomycetota</taxon>
        <taxon>Actinomycetes</taxon>
        <taxon>Kitasatosporales</taxon>
        <taxon>Streptomycetaceae</taxon>
        <taxon>Kitasatospora</taxon>
    </lineage>
</organism>
<accession>A0AB33JUE9</accession>
<proteinExistence type="predicted"/>
<gene>
    <name evidence="1" type="ORF">KCMC57_14210</name>
</gene>
<dbReference type="EMBL" id="AP035881">
    <property type="protein sequence ID" value="BFP45053.1"/>
    <property type="molecule type" value="Genomic_DNA"/>
</dbReference>
<sequence>MHDQSAGADSGARRWPAHNFQCHLRNRRLRFRRTGRTELPRSVSMFYLRDIFRIRKFTSAAPVHVAAVLQTTADTQAPLEGQEIGTDGAAWALPNLDLA</sequence>
<name>A0AB33JUE9_9ACTN</name>
<dbReference type="AlphaFoldDB" id="A0AB33JUE9"/>
<reference evidence="1" key="1">
    <citation type="submission" date="2024-07" db="EMBL/GenBank/DDBJ databases">
        <title>Complete genome sequences of cellulolytic bacteria, Kitasatospora sp. CMC57 and Streptomyces sp. CMC78, isolated from Japanese agricultural soil.</title>
        <authorList>
            <person name="Hashimoto T."/>
            <person name="Ito M."/>
            <person name="Iwamoto M."/>
            <person name="Fukahori D."/>
            <person name="Shoda T."/>
            <person name="Sakoda M."/>
            <person name="Morohoshi T."/>
            <person name="Mitsuboshi M."/>
            <person name="Nishizawa T."/>
        </authorList>
    </citation>
    <scope>NUCLEOTIDE SEQUENCE</scope>
    <source>
        <strain evidence="1">CMC57</strain>
    </source>
</reference>
<evidence type="ECO:0000313" key="1">
    <source>
        <dbReference type="EMBL" id="BFP45053.1"/>
    </source>
</evidence>